<evidence type="ECO:0000313" key="3">
    <source>
        <dbReference type="Proteomes" id="UP000678228"/>
    </source>
</evidence>
<name>A0A941AQ75_9BACI</name>
<evidence type="ECO:0000256" key="1">
    <source>
        <dbReference type="SAM" id="Phobius"/>
    </source>
</evidence>
<dbReference type="AlphaFoldDB" id="A0A941AQ75"/>
<dbReference type="Pfam" id="PF10942">
    <property type="entry name" value="DUF2619"/>
    <property type="match status" value="1"/>
</dbReference>
<keyword evidence="3" id="KW-1185">Reference proteome</keyword>
<sequence length="93" mass="10037">MKSWFYTIEMTLLIMVGLRFVSGMIELTVAGLILKFNSVEKAIALNAMLAIIGPTILVTSIAIGLVGMKDQLSISKIVFIASGVILILIGIRK</sequence>
<gene>
    <name evidence="2" type="ORF">J7W16_14340</name>
</gene>
<evidence type="ECO:0000313" key="2">
    <source>
        <dbReference type="EMBL" id="MBP3952317.1"/>
    </source>
</evidence>
<keyword evidence="1" id="KW-0472">Membrane</keyword>
<organism evidence="2 3">
    <name type="scientific">Halalkalibacter suaedae</name>
    <dbReference type="NCBI Taxonomy" id="2822140"/>
    <lineage>
        <taxon>Bacteria</taxon>
        <taxon>Bacillati</taxon>
        <taxon>Bacillota</taxon>
        <taxon>Bacilli</taxon>
        <taxon>Bacillales</taxon>
        <taxon>Bacillaceae</taxon>
        <taxon>Halalkalibacter</taxon>
    </lineage>
</organism>
<protein>
    <submittedName>
        <fullName evidence="2">YqhV family protein</fullName>
    </submittedName>
</protein>
<keyword evidence="1" id="KW-1133">Transmembrane helix</keyword>
<dbReference type="InterPro" id="IPR020390">
    <property type="entry name" value="Uncharacterised_YqhV"/>
</dbReference>
<dbReference type="RefSeq" id="WP_210598000.1">
    <property type="nucleotide sequence ID" value="NZ_JAGKSQ010000005.1"/>
</dbReference>
<dbReference type="Proteomes" id="UP000678228">
    <property type="component" value="Unassembled WGS sequence"/>
</dbReference>
<feature type="transmembrane region" description="Helical" evidence="1">
    <location>
        <begin position="72"/>
        <end position="91"/>
    </location>
</feature>
<comment type="caution">
    <text evidence="2">The sequence shown here is derived from an EMBL/GenBank/DDBJ whole genome shotgun (WGS) entry which is preliminary data.</text>
</comment>
<accession>A0A941AQ75</accession>
<proteinExistence type="predicted"/>
<dbReference type="EMBL" id="JAGKSQ010000005">
    <property type="protein sequence ID" value="MBP3952317.1"/>
    <property type="molecule type" value="Genomic_DNA"/>
</dbReference>
<keyword evidence="1" id="KW-0812">Transmembrane</keyword>
<feature type="transmembrane region" description="Helical" evidence="1">
    <location>
        <begin position="12"/>
        <end position="34"/>
    </location>
</feature>
<reference evidence="2" key="1">
    <citation type="submission" date="2021-03" db="EMBL/GenBank/DDBJ databases">
        <title>Bacillus suaedae sp. nov., isolated from Suaeda aralocaspica.</title>
        <authorList>
            <person name="Lei R.F.R."/>
        </authorList>
    </citation>
    <scope>NUCLEOTIDE SEQUENCE</scope>
    <source>
        <strain evidence="2">YZJH907-2</strain>
    </source>
</reference>
<feature type="transmembrane region" description="Helical" evidence="1">
    <location>
        <begin position="43"/>
        <end position="66"/>
    </location>
</feature>